<dbReference type="InterPro" id="IPR002611">
    <property type="entry name" value="IstB_ATP-bd"/>
</dbReference>
<dbReference type="OrthoDB" id="6172at10239"/>
<dbReference type="RefSeq" id="YP_009045068.1">
    <property type="nucleotide sequence ID" value="NC_024392.1"/>
</dbReference>
<sequence length="260" mass="29652">MEYEEFCRRLSEKNGMDLEDVINRAKLLYIDLYGSGVGGSYGNANIPIEFSNIMLDNSPAKAGQKELYGTIFPNYVPSIERLFDGTDMNDPANSIKNMYFYSDATGTGKTTSACALLNQLVFDGWYYANKHGKKLTRNFAYYVDMNELQALYNQFNRMASSSTEMASEASTEFYRRLNKAKEAKILVIDDIGVRSVTEGLRGDIHDLINSRVTSRRITIYTSNLEMQKMAMSLDTRLWDRIRHNTFVVEFKGKSKRKGVN</sequence>
<accession>A0A059T685</accession>
<dbReference type="Proteomes" id="UP000026991">
    <property type="component" value="Segment"/>
</dbReference>
<reference evidence="2 3" key="1">
    <citation type="journal article" date="2014" name="Appl. Environ. Microbiol.">
        <title>Comparative genomic and morphological analysis of Listeria phages isolated from farm environments.</title>
        <authorList>
            <person name="Denes T."/>
            <person name="Vongkamjan K."/>
            <person name="Ackermann H.W."/>
            <person name="Moreno Switt A.I."/>
            <person name="Wiedmann M."/>
            <person name="den Bakker H.C."/>
        </authorList>
    </citation>
    <scope>NUCLEOTIDE SEQUENCE [LARGE SCALE GENOMIC DNA]</scope>
</reference>
<evidence type="ECO:0000313" key="3">
    <source>
        <dbReference type="Proteomes" id="UP000026991"/>
    </source>
</evidence>
<organism evidence="2 3">
    <name type="scientific">Listeria phage LP-114</name>
    <dbReference type="NCBI Taxonomy" id="1458857"/>
    <lineage>
        <taxon>Viruses</taxon>
        <taxon>Duplodnaviria</taxon>
        <taxon>Heunggongvirae</taxon>
        <taxon>Uroviricota</taxon>
        <taxon>Caudoviricetes</taxon>
        <taxon>Homburgvirus</taxon>
        <taxon>Homburgvirus LP114</taxon>
    </lineage>
</organism>
<dbReference type="InterPro" id="IPR027417">
    <property type="entry name" value="P-loop_NTPase"/>
</dbReference>
<dbReference type="EMBL" id="KJ094021">
    <property type="protein sequence ID" value="AHL18602.1"/>
    <property type="molecule type" value="Genomic_DNA"/>
</dbReference>
<gene>
    <name evidence="2" type="ORF">LP114_013</name>
</gene>
<evidence type="ECO:0000313" key="2">
    <source>
        <dbReference type="EMBL" id="AHL18602.1"/>
    </source>
</evidence>
<protein>
    <submittedName>
        <fullName evidence="2">Putative DNA replication protein</fullName>
    </submittedName>
</protein>
<dbReference type="Pfam" id="PF01695">
    <property type="entry name" value="IstB_IS21"/>
    <property type="match status" value="1"/>
</dbReference>
<dbReference type="GeneID" id="19736186"/>
<dbReference type="Gene3D" id="3.40.50.300">
    <property type="entry name" value="P-loop containing nucleotide triphosphate hydrolases"/>
    <property type="match status" value="1"/>
</dbReference>
<keyword evidence="3" id="KW-1185">Reference proteome</keyword>
<feature type="domain" description="IstB-like ATP-binding" evidence="1">
    <location>
        <begin position="168"/>
        <end position="257"/>
    </location>
</feature>
<name>A0A059T685_9CAUD</name>
<dbReference type="GO" id="GO:0005524">
    <property type="term" value="F:ATP binding"/>
    <property type="evidence" value="ECO:0007669"/>
    <property type="project" value="InterPro"/>
</dbReference>
<dbReference type="SUPFAM" id="SSF52540">
    <property type="entry name" value="P-loop containing nucleoside triphosphate hydrolases"/>
    <property type="match status" value="1"/>
</dbReference>
<proteinExistence type="predicted"/>
<dbReference type="KEGG" id="vg:19736186"/>
<evidence type="ECO:0000259" key="1">
    <source>
        <dbReference type="Pfam" id="PF01695"/>
    </source>
</evidence>